<name>A0ABS7A8A7_9PROT</name>
<dbReference type="InterPro" id="IPR050832">
    <property type="entry name" value="Bact_Acetyltransf"/>
</dbReference>
<dbReference type="PROSITE" id="PS51186">
    <property type="entry name" value="GNAT"/>
    <property type="match status" value="1"/>
</dbReference>
<dbReference type="PANTHER" id="PTHR43877">
    <property type="entry name" value="AMINOALKYLPHOSPHONATE N-ACETYLTRANSFERASE-RELATED-RELATED"/>
    <property type="match status" value="1"/>
</dbReference>
<dbReference type="PANTHER" id="PTHR43877:SF1">
    <property type="entry name" value="ACETYLTRANSFERASE"/>
    <property type="match status" value="1"/>
</dbReference>
<dbReference type="SUPFAM" id="SSF55729">
    <property type="entry name" value="Acyl-CoA N-acyltransferases (Nat)"/>
    <property type="match status" value="1"/>
</dbReference>
<proteinExistence type="predicted"/>
<keyword evidence="2 4" id="KW-0012">Acyltransferase</keyword>
<keyword evidence="1 4" id="KW-0808">Transferase</keyword>
<dbReference type="CDD" id="cd04301">
    <property type="entry name" value="NAT_SF"/>
    <property type="match status" value="1"/>
</dbReference>
<dbReference type="Pfam" id="PF00583">
    <property type="entry name" value="Acetyltransf_1"/>
    <property type="match status" value="1"/>
</dbReference>
<dbReference type="Proteomes" id="UP001196565">
    <property type="component" value="Unassembled WGS sequence"/>
</dbReference>
<feature type="domain" description="N-acetyltransferase" evidence="3">
    <location>
        <begin position="1"/>
        <end position="146"/>
    </location>
</feature>
<evidence type="ECO:0000313" key="4">
    <source>
        <dbReference type="EMBL" id="MBW6398532.1"/>
    </source>
</evidence>
<dbReference type="GO" id="GO:0016746">
    <property type="term" value="F:acyltransferase activity"/>
    <property type="evidence" value="ECO:0007669"/>
    <property type="project" value="UniProtKB-KW"/>
</dbReference>
<comment type="caution">
    <text evidence="4">The sequence shown here is derived from an EMBL/GenBank/DDBJ whole genome shotgun (WGS) entry which is preliminary data.</text>
</comment>
<keyword evidence="5" id="KW-1185">Reference proteome</keyword>
<dbReference type="EC" id="2.3.1.-" evidence="4"/>
<dbReference type="InterPro" id="IPR000182">
    <property type="entry name" value="GNAT_dom"/>
</dbReference>
<protein>
    <submittedName>
        <fullName evidence="4">GNAT family N-acetyltransferase</fullName>
        <ecNumber evidence="4">2.3.1.-</ecNumber>
    </submittedName>
</protein>
<evidence type="ECO:0000259" key="3">
    <source>
        <dbReference type="PROSITE" id="PS51186"/>
    </source>
</evidence>
<dbReference type="RefSeq" id="WP_219763116.1">
    <property type="nucleotide sequence ID" value="NZ_JAHYBZ010000003.1"/>
</dbReference>
<evidence type="ECO:0000256" key="2">
    <source>
        <dbReference type="ARBA" id="ARBA00023315"/>
    </source>
</evidence>
<gene>
    <name evidence="4" type="ORF">KPL78_11770</name>
</gene>
<dbReference type="EMBL" id="JAHYBZ010000003">
    <property type="protein sequence ID" value="MBW6398532.1"/>
    <property type="molecule type" value="Genomic_DNA"/>
</dbReference>
<organism evidence="4 5">
    <name type="scientific">Roseomonas alba</name>
    <dbReference type="NCBI Taxonomy" id="2846776"/>
    <lineage>
        <taxon>Bacteria</taxon>
        <taxon>Pseudomonadati</taxon>
        <taxon>Pseudomonadota</taxon>
        <taxon>Alphaproteobacteria</taxon>
        <taxon>Acetobacterales</taxon>
        <taxon>Roseomonadaceae</taxon>
        <taxon>Roseomonas</taxon>
    </lineage>
</organism>
<sequence>MTIRRVGAEAAPLLALLHAEAFPPAQRWGAEAIGLLLDLPGHVALLAANDDAPVGFVMGRAAAGEAEVLTLAVRPEARRGGLGRALMGALLAEVSGLGATELFLEVAESNVAGRALYAGLGAVEAGRRRRYYPDGGDALVLRLPVIRPDAEADA</sequence>
<dbReference type="InterPro" id="IPR016181">
    <property type="entry name" value="Acyl_CoA_acyltransferase"/>
</dbReference>
<evidence type="ECO:0000256" key="1">
    <source>
        <dbReference type="ARBA" id="ARBA00022679"/>
    </source>
</evidence>
<accession>A0ABS7A8A7</accession>
<reference evidence="4 5" key="1">
    <citation type="submission" date="2021-07" db="EMBL/GenBank/DDBJ databases">
        <authorList>
            <person name="So Y."/>
        </authorList>
    </citation>
    <scope>NUCLEOTIDE SEQUENCE [LARGE SCALE GENOMIC DNA]</scope>
    <source>
        <strain evidence="4 5">HJA6</strain>
    </source>
</reference>
<dbReference type="Gene3D" id="3.40.630.30">
    <property type="match status" value="1"/>
</dbReference>
<evidence type="ECO:0000313" key="5">
    <source>
        <dbReference type="Proteomes" id="UP001196565"/>
    </source>
</evidence>